<feature type="compositionally biased region" description="Low complexity" evidence="3">
    <location>
        <begin position="157"/>
        <end position="179"/>
    </location>
</feature>
<feature type="compositionally biased region" description="Polar residues" evidence="3">
    <location>
        <begin position="253"/>
        <end position="265"/>
    </location>
</feature>
<dbReference type="Gene3D" id="1.20.920.10">
    <property type="entry name" value="Bromodomain-like"/>
    <property type="match status" value="2"/>
</dbReference>
<feature type="region of interest" description="Disordered" evidence="3">
    <location>
        <begin position="766"/>
        <end position="833"/>
    </location>
</feature>
<dbReference type="EMBL" id="KN714787">
    <property type="protein sequence ID" value="KUI61779.1"/>
    <property type="molecule type" value="Genomic_DNA"/>
</dbReference>
<feature type="region of interest" description="Disordered" evidence="3">
    <location>
        <begin position="669"/>
        <end position="714"/>
    </location>
</feature>
<dbReference type="PROSITE" id="PS50014">
    <property type="entry name" value="BROMODOMAIN_2"/>
    <property type="match status" value="2"/>
</dbReference>
<dbReference type="InterPro" id="IPR036427">
    <property type="entry name" value="Bromodomain-like_sf"/>
</dbReference>
<dbReference type="OrthoDB" id="784962at2759"/>
<feature type="compositionally biased region" description="Basic and acidic residues" evidence="3">
    <location>
        <begin position="921"/>
        <end position="933"/>
    </location>
</feature>
<feature type="compositionally biased region" description="Polar residues" evidence="3">
    <location>
        <begin position="15"/>
        <end position="30"/>
    </location>
</feature>
<feature type="compositionally biased region" description="Low complexity" evidence="3">
    <location>
        <begin position="786"/>
        <end position="812"/>
    </location>
</feature>
<keyword evidence="7" id="KW-1185">Reference proteome</keyword>
<name>A0A194VD23_CYTMA</name>
<feature type="compositionally biased region" description="Polar residues" evidence="3">
    <location>
        <begin position="218"/>
        <end position="236"/>
    </location>
</feature>
<feature type="domain" description="NET" evidence="5">
    <location>
        <begin position="809"/>
        <end position="890"/>
    </location>
</feature>
<feature type="compositionally biased region" description="Basic and acidic residues" evidence="3">
    <location>
        <begin position="818"/>
        <end position="827"/>
    </location>
</feature>
<evidence type="ECO:0000256" key="2">
    <source>
        <dbReference type="PROSITE-ProRule" id="PRU00035"/>
    </source>
</evidence>
<feature type="compositionally biased region" description="Basic and acidic residues" evidence="3">
    <location>
        <begin position="766"/>
        <end position="775"/>
    </location>
</feature>
<dbReference type="GO" id="GO:0000785">
    <property type="term" value="C:chromatin"/>
    <property type="evidence" value="ECO:0007669"/>
    <property type="project" value="TreeGrafter"/>
</dbReference>
<feature type="compositionally biased region" description="Low complexity" evidence="3">
    <location>
        <begin position="672"/>
        <end position="687"/>
    </location>
</feature>
<dbReference type="InterPro" id="IPR001487">
    <property type="entry name" value="Bromodomain"/>
</dbReference>
<feature type="domain" description="Bromo" evidence="4">
    <location>
        <begin position="576"/>
        <end position="648"/>
    </location>
</feature>
<accession>A0A194VD23</accession>
<dbReference type="GO" id="GO:0006355">
    <property type="term" value="P:regulation of DNA-templated transcription"/>
    <property type="evidence" value="ECO:0007669"/>
    <property type="project" value="TreeGrafter"/>
</dbReference>
<feature type="region of interest" description="Disordered" evidence="3">
    <location>
        <begin position="1"/>
        <end position="336"/>
    </location>
</feature>
<dbReference type="InterPro" id="IPR018359">
    <property type="entry name" value="Bromodomain_CS"/>
</dbReference>
<evidence type="ECO:0000256" key="1">
    <source>
        <dbReference type="ARBA" id="ARBA00023117"/>
    </source>
</evidence>
<gene>
    <name evidence="6" type="ORF">VP1G_08960</name>
</gene>
<feature type="compositionally biased region" description="Basic and acidic residues" evidence="3">
    <location>
        <begin position="44"/>
        <end position="74"/>
    </location>
</feature>
<feature type="region of interest" description="Disordered" evidence="3">
    <location>
        <begin position="891"/>
        <end position="977"/>
    </location>
</feature>
<feature type="compositionally biased region" description="Acidic residues" evidence="3">
    <location>
        <begin position="691"/>
        <end position="700"/>
    </location>
</feature>
<feature type="compositionally biased region" description="Basic and acidic residues" evidence="3">
    <location>
        <begin position="472"/>
        <end position="497"/>
    </location>
</feature>
<dbReference type="GO" id="GO:0005634">
    <property type="term" value="C:nucleus"/>
    <property type="evidence" value="ECO:0007669"/>
    <property type="project" value="TreeGrafter"/>
</dbReference>
<evidence type="ECO:0000256" key="3">
    <source>
        <dbReference type="SAM" id="MobiDB-lite"/>
    </source>
</evidence>
<feature type="domain" description="Bromo" evidence="4">
    <location>
        <begin position="373"/>
        <end position="446"/>
    </location>
</feature>
<protein>
    <submittedName>
        <fullName evidence="6">Bromodomain-containing factor 1</fullName>
    </submittedName>
</protein>
<dbReference type="PROSITE" id="PS51525">
    <property type="entry name" value="NET"/>
    <property type="match status" value="1"/>
</dbReference>
<feature type="compositionally biased region" description="Acidic residues" evidence="3">
    <location>
        <begin position="968"/>
        <end position="977"/>
    </location>
</feature>
<dbReference type="STRING" id="694573.A0A194VD23"/>
<evidence type="ECO:0000313" key="7">
    <source>
        <dbReference type="Proteomes" id="UP000078576"/>
    </source>
</evidence>
<proteinExistence type="predicted"/>
<dbReference type="SUPFAM" id="SSF47370">
    <property type="entry name" value="Bromodomain"/>
    <property type="match status" value="2"/>
</dbReference>
<dbReference type="GO" id="GO:0006338">
    <property type="term" value="P:chromatin remodeling"/>
    <property type="evidence" value="ECO:0007669"/>
    <property type="project" value="TreeGrafter"/>
</dbReference>
<dbReference type="SMART" id="SM00297">
    <property type="entry name" value="BROMO"/>
    <property type="match status" value="2"/>
</dbReference>
<dbReference type="PANTHER" id="PTHR22880">
    <property type="entry name" value="FALZ-RELATED BROMODOMAIN-CONTAINING PROTEINS"/>
    <property type="match status" value="1"/>
</dbReference>
<keyword evidence="1 2" id="KW-0103">Bromodomain</keyword>
<dbReference type="Pfam" id="PF00439">
    <property type="entry name" value="Bromodomain"/>
    <property type="match status" value="2"/>
</dbReference>
<dbReference type="InterPro" id="IPR050935">
    <property type="entry name" value="Bromo_chromatin_reader"/>
</dbReference>
<feature type="region of interest" description="Disordered" evidence="3">
    <location>
        <begin position="460"/>
        <end position="561"/>
    </location>
</feature>
<dbReference type="CDD" id="cd05499">
    <property type="entry name" value="Bromo_BDF1_2_II"/>
    <property type="match status" value="1"/>
</dbReference>
<dbReference type="PROSITE" id="PS00633">
    <property type="entry name" value="BROMODOMAIN_1"/>
    <property type="match status" value="1"/>
</dbReference>
<feature type="compositionally biased region" description="Basic and acidic residues" evidence="3">
    <location>
        <begin position="287"/>
        <end position="306"/>
    </location>
</feature>
<evidence type="ECO:0000259" key="4">
    <source>
        <dbReference type="PROSITE" id="PS50014"/>
    </source>
</evidence>
<dbReference type="InterPro" id="IPR027353">
    <property type="entry name" value="NET_dom"/>
</dbReference>
<dbReference type="Gene3D" id="1.20.1270.220">
    <property type="match status" value="1"/>
</dbReference>
<feature type="compositionally biased region" description="Basic and acidic residues" evidence="3">
    <location>
        <begin position="523"/>
        <end position="536"/>
    </location>
</feature>
<dbReference type="PANTHER" id="PTHR22880:SF225">
    <property type="entry name" value="BROMODOMAIN-CONTAINING PROTEIN BET-1-RELATED"/>
    <property type="match status" value="1"/>
</dbReference>
<sequence length="977" mass="105943">MAVMASQPEPIALDQKSQSLDMAASASTSLTDERNGLEVNGHVSPDDSKPDATSNVKDDVPSSKEHLTSNESNKDAFASNQSISAMTPPAADSAVAVEPSKDGNEAGAGEAQDTKDTEMVDAPTESAQAPSPPAEPVSKPSPKLDPSPEAAAEKPTEATTAVAPVEPSSSTAQSPTTAETTEKPVTAESRAEADKETPSISVDELKAGTEKFEDKEATTISKAPSSDAVSPSTSISKPAPDASPETASAPVTVDTSMTDATSQASAKIPREREEDLDDEPAAKRVRTSGEDGEKGEATQTRPDKSTAPDTMDIDKPAAPPAPAPVSRPVSTSATPVPLSVNGQARKLNDPALANNSITSYQNREIKKVLGLVKKTKSGQLFRASVRNLWPGIWESYRSTINRPVDISFIEQNLRENKYRTMAEFRTDVELLQENATRFNGADHDVTRSAKSTVHQIYARLGEVPAQEPSRPNTKEVKQMPSRHAEHRNPPPPKKESRPVANLPAEKVSDSPVFAIPPSGVPTIRRDSTKNNSDRPKRPIHPPKNKDLGFQPKNPKNKRKPEMKFCEEVLRELKHGKHYNFNQWFLEPVDPVALNIPTYHSIIKQPMDLGTMTEKLDNGEYESANAFKADFNLVVKNCFKFNPEGTVAHMAGKDLEKVFERKWSEKGAWMSKHTQASAHSASATSPRGAARDDDDDEDGESEPEKENSSADVQKAEQALSTIMERLKKEQDNLDKQLYSSEPDPTAIDISRGIIKHLQDEMVKKRSELNALREKKPSQAKPSKKKASGGAASAPKKSSGNTGGPSKKPTAPVKKPTKKKLSDEEKEIVSDAISRLEGQSLTRAIEIIKRDTNLTEGEDDELELDMEMLSDDALLKLFDLVLKAFPHYRDQLKKHEPAPAPAPAPAGSTSAAKAAKKKNKPMGKAEQEQKLEQLKALKNSYKRPGSGSQEPVPSIEPNDAALFGNHHEDSDDASSSEEE</sequence>
<evidence type="ECO:0000313" key="6">
    <source>
        <dbReference type="EMBL" id="KUI61779.1"/>
    </source>
</evidence>
<dbReference type="Pfam" id="PF17035">
    <property type="entry name" value="BET"/>
    <property type="match status" value="1"/>
</dbReference>
<evidence type="ECO:0000259" key="5">
    <source>
        <dbReference type="PROSITE" id="PS51525"/>
    </source>
</evidence>
<dbReference type="PRINTS" id="PR00503">
    <property type="entry name" value="BROMODOMAIN"/>
</dbReference>
<dbReference type="CDD" id="cd04369">
    <property type="entry name" value="Bromodomain"/>
    <property type="match status" value="1"/>
</dbReference>
<dbReference type="AlphaFoldDB" id="A0A194VD23"/>
<reference evidence="7" key="1">
    <citation type="submission" date="2014-12" db="EMBL/GenBank/DDBJ databases">
        <title>Genome Sequence of Valsa Canker Pathogens Uncovers a Specific Adaption of Colonization on Woody Bark.</title>
        <authorList>
            <person name="Yin Z."/>
            <person name="Liu H."/>
            <person name="Gao X."/>
            <person name="Li Z."/>
            <person name="Song N."/>
            <person name="Ke X."/>
            <person name="Dai Q."/>
            <person name="Wu Y."/>
            <person name="Sun Y."/>
            <person name="Xu J.-R."/>
            <person name="Kang Z.K."/>
            <person name="Wang L."/>
            <person name="Huang L."/>
        </authorList>
    </citation>
    <scope>NUCLEOTIDE SEQUENCE [LARGE SCALE GENOMIC DNA]</scope>
    <source>
        <strain evidence="7">SXYL134</strain>
    </source>
</reference>
<dbReference type="InterPro" id="IPR038336">
    <property type="entry name" value="NET_sf"/>
</dbReference>
<dbReference type="Proteomes" id="UP000078576">
    <property type="component" value="Unassembled WGS sequence"/>
</dbReference>
<organism evidence="6 7">
    <name type="scientific">Cytospora mali</name>
    <name type="common">Apple Valsa canker fungus</name>
    <name type="synonym">Valsa mali</name>
    <dbReference type="NCBI Taxonomy" id="578113"/>
    <lineage>
        <taxon>Eukaryota</taxon>
        <taxon>Fungi</taxon>
        <taxon>Dikarya</taxon>
        <taxon>Ascomycota</taxon>
        <taxon>Pezizomycotina</taxon>
        <taxon>Sordariomycetes</taxon>
        <taxon>Sordariomycetidae</taxon>
        <taxon>Diaporthales</taxon>
        <taxon>Cytosporaceae</taxon>
        <taxon>Cytospora</taxon>
    </lineage>
</organism>
<feature type="compositionally biased region" description="Basic and acidic residues" evidence="3">
    <location>
        <begin position="189"/>
        <end position="217"/>
    </location>
</feature>